<dbReference type="AlphaFoldDB" id="A0A2N3XUD9"/>
<feature type="signal peptide" evidence="8">
    <location>
        <begin position="1"/>
        <end position="17"/>
    </location>
</feature>
<dbReference type="InterPro" id="IPR004872">
    <property type="entry name" value="Lipoprotein_NlpA"/>
</dbReference>
<evidence type="ECO:0000256" key="2">
    <source>
        <dbReference type="ARBA" id="ARBA00022729"/>
    </source>
</evidence>
<proteinExistence type="inferred from homology"/>
<keyword evidence="5 6" id="KW-0449">Lipoprotein</keyword>
<organism evidence="9 10">
    <name type="scientific">Saccharopolyspora spinosa</name>
    <dbReference type="NCBI Taxonomy" id="60894"/>
    <lineage>
        <taxon>Bacteria</taxon>
        <taxon>Bacillati</taxon>
        <taxon>Actinomycetota</taxon>
        <taxon>Actinomycetes</taxon>
        <taxon>Pseudonocardiales</taxon>
        <taxon>Pseudonocardiaceae</taxon>
        <taxon>Saccharopolyspora</taxon>
    </lineage>
</organism>
<dbReference type="OrthoDB" id="9812878at2"/>
<comment type="caution">
    <text evidence="9">The sequence shown here is derived from an EMBL/GenBank/DDBJ whole genome shotgun (WGS) entry which is preliminary data.</text>
</comment>
<dbReference type="GO" id="GO:0016020">
    <property type="term" value="C:membrane"/>
    <property type="evidence" value="ECO:0007669"/>
    <property type="project" value="UniProtKB-SubCell"/>
</dbReference>
<evidence type="ECO:0000256" key="1">
    <source>
        <dbReference type="ARBA" id="ARBA00004635"/>
    </source>
</evidence>
<evidence type="ECO:0000256" key="3">
    <source>
        <dbReference type="ARBA" id="ARBA00023136"/>
    </source>
</evidence>
<keyword evidence="3" id="KW-0472">Membrane</keyword>
<comment type="subcellular location">
    <subcellularLocation>
        <location evidence="1">Membrane</location>
        <topology evidence="1">Lipid-anchor</topology>
    </subcellularLocation>
</comment>
<dbReference type="EMBL" id="PJNB01000001">
    <property type="protein sequence ID" value="PKW14210.1"/>
    <property type="molecule type" value="Genomic_DNA"/>
</dbReference>
<feature type="lipid moiety-binding region" description="S-diacylglycerol cysteine" evidence="7">
    <location>
        <position position="19"/>
    </location>
</feature>
<keyword evidence="10" id="KW-1185">Reference proteome</keyword>
<name>A0A2N3XUD9_SACSN</name>
<protein>
    <recommendedName>
        <fullName evidence="6">Lipoprotein</fullName>
    </recommendedName>
</protein>
<dbReference type="PANTHER" id="PTHR30429">
    <property type="entry name" value="D-METHIONINE-BINDING LIPOPROTEIN METQ"/>
    <property type="match status" value="1"/>
</dbReference>
<sequence>MRLRFAALVAAAGLALAACGGGGSSAAENPNAPLRIAVSPTPHGEILQYVKDNLAQQAGIGIEITKFDDYNRPNEAVAHGELDANYFQHQPYLDEYTKQRGGDFVWIQAVHLEPLAVYSKQFKSLQEIPNGATVTLSNDPANQFRGLKLLEQGGLLKLKPEAAVGTRLESAIAENPKNIQLKDLSPDQLPRSVDDAAAAVVNGNYAIKANLQNPIAVESPEHNPYANGLVTTPALAKDPRILKLAELLRSQQVKDFINQKYGGVAVIPAS</sequence>
<evidence type="ECO:0000256" key="4">
    <source>
        <dbReference type="ARBA" id="ARBA00023139"/>
    </source>
</evidence>
<dbReference type="RefSeq" id="WP_010316329.1">
    <property type="nucleotide sequence ID" value="NZ_CP061007.1"/>
</dbReference>
<dbReference type="STRING" id="994479.GCA_000194155_08076"/>
<evidence type="ECO:0000256" key="7">
    <source>
        <dbReference type="PIRSR" id="PIRSR002854-1"/>
    </source>
</evidence>
<dbReference type="PANTHER" id="PTHR30429:SF0">
    <property type="entry name" value="METHIONINE-BINDING LIPOPROTEIN METQ"/>
    <property type="match status" value="1"/>
</dbReference>
<evidence type="ECO:0000313" key="9">
    <source>
        <dbReference type="EMBL" id="PKW14210.1"/>
    </source>
</evidence>
<evidence type="ECO:0000256" key="5">
    <source>
        <dbReference type="ARBA" id="ARBA00023288"/>
    </source>
</evidence>
<dbReference type="PROSITE" id="PS51257">
    <property type="entry name" value="PROKAR_LIPOPROTEIN"/>
    <property type="match status" value="1"/>
</dbReference>
<evidence type="ECO:0000256" key="6">
    <source>
        <dbReference type="PIRNR" id="PIRNR002854"/>
    </source>
</evidence>
<gene>
    <name evidence="9" type="ORF">A8926_1810</name>
</gene>
<evidence type="ECO:0000313" key="10">
    <source>
        <dbReference type="Proteomes" id="UP000233786"/>
    </source>
</evidence>
<reference evidence="9" key="1">
    <citation type="submission" date="2017-12" db="EMBL/GenBank/DDBJ databases">
        <title>Sequencing the genomes of 1000 Actinobacteria strains.</title>
        <authorList>
            <person name="Klenk H.-P."/>
        </authorList>
    </citation>
    <scope>NUCLEOTIDE SEQUENCE [LARGE SCALE GENOMIC DNA]</scope>
    <source>
        <strain evidence="9">DSM 44228</strain>
    </source>
</reference>
<dbReference type="Pfam" id="PF03180">
    <property type="entry name" value="Lipoprotein_9"/>
    <property type="match status" value="1"/>
</dbReference>
<dbReference type="Proteomes" id="UP000233786">
    <property type="component" value="Unassembled WGS sequence"/>
</dbReference>
<evidence type="ECO:0000256" key="8">
    <source>
        <dbReference type="SAM" id="SignalP"/>
    </source>
</evidence>
<comment type="similarity">
    <text evidence="6">Belongs to the nlpA lipoprotein family.</text>
</comment>
<dbReference type="Gene3D" id="3.40.190.10">
    <property type="entry name" value="Periplasmic binding protein-like II"/>
    <property type="match status" value="2"/>
</dbReference>
<accession>A0A2N3XUD9</accession>
<dbReference type="SUPFAM" id="SSF53850">
    <property type="entry name" value="Periplasmic binding protein-like II"/>
    <property type="match status" value="1"/>
</dbReference>
<feature type="chain" id="PRO_5038515456" description="Lipoprotein" evidence="8">
    <location>
        <begin position="18"/>
        <end position="270"/>
    </location>
</feature>
<keyword evidence="4" id="KW-0564">Palmitate</keyword>
<keyword evidence="2 8" id="KW-0732">Signal</keyword>
<dbReference type="PIRSF" id="PIRSF002854">
    <property type="entry name" value="MetQ"/>
    <property type="match status" value="1"/>
</dbReference>